<keyword evidence="4" id="KW-1185">Reference proteome</keyword>
<gene>
    <name evidence="3" type="ORF">M407DRAFT_112021</name>
</gene>
<protein>
    <recommendedName>
        <fullName evidence="5">Extracellular membrane protein CFEM domain-containing protein</fullName>
    </recommendedName>
</protein>
<feature type="chain" id="PRO_5002166626" description="Extracellular membrane protein CFEM domain-containing protein" evidence="2">
    <location>
        <begin position="18"/>
        <end position="214"/>
    </location>
</feature>
<feature type="region of interest" description="Disordered" evidence="1">
    <location>
        <begin position="149"/>
        <end position="171"/>
    </location>
</feature>
<sequence length="214" mass="22111">MLLRIAIFGLTLKTIQALGEPPRVDGINDFAKRQGVQFPPQCQSACSSIQSTLNKCSPDDFKCLCKKSVERATFDCLECTIQIAGPLNQEANVETAQTILNQLIEGCQNAGFSLPATTITSFTEFPSATAGVIQSESLVGSGTMLATTTNSPVGNPGGFSGGPTPTARTDGTQATATSIATASNGAIGWKTAAGAVNGPISWILLFNVALALPV</sequence>
<dbReference type="OrthoDB" id="10475927at2759"/>
<feature type="signal peptide" evidence="2">
    <location>
        <begin position="1"/>
        <end position="17"/>
    </location>
</feature>
<keyword evidence="2" id="KW-0732">Signal</keyword>
<dbReference type="Proteomes" id="UP000054248">
    <property type="component" value="Unassembled WGS sequence"/>
</dbReference>
<organism evidence="3 4">
    <name type="scientific">Tulasnella calospora MUT 4182</name>
    <dbReference type="NCBI Taxonomy" id="1051891"/>
    <lineage>
        <taxon>Eukaryota</taxon>
        <taxon>Fungi</taxon>
        <taxon>Dikarya</taxon>
        <taxon>Basidiomycota</taxon>
        <taxon>Agaricomycotina</taxon>
        <taxon>Agaricomycetes</taxon>
        <taxon>Cantharellales</taxon>
        <taxon>Tulasnellaceae</taxon>
        <taxon>Tulasnella</taxon>
    </lineage>
</organism>
<accession>A0A0C3LE85</accession>
<evidence type="ECO:0000256" key="1">
    <source>
        <dbReference type="SAM" id="MobiDB-lite"/>
    </source>
</evidence>
<evidence type="ECO:0008006" key="5">
    <source>
        <dbReference type="Google" id="ProtNLM"/>
    </source>
</evidence>
<proteinExistence type="predicted"/>
<evidence type="ECO:0000256" key="2">
    <source>
        <dbReference type="SAM" id="SignalP"/>
    </source>
</evidence>
<dbReference type="HOGENOM" id="CLU_1289787_0_0_1"/>
<dbReference type="AlphaFoldDB" id="A0A0C3LE85"/>
<dbReference type="EMBL" id="KN822956">
    <property type="protein sequence ID" value="KIO32248.1"/>
    <property type="molecule type" value="Genomic_DNA"/>
</dbReference>
<reference evidence="4" key="2">
    <citation type="submission" date="2015-01" db="EMBL/GenBank/DDBJ databases">
        <title>Evolutionary Origins and Diversification of the Mycorrhizal Mutualists.</title>
        <authorList>
            <consortium name="DOE Joint Genome Institute"/>
            <consortium name="Mycorrhizal Genomics Consortium"/>
            <person name="Kohler A."/>
            <person name="Kuo A."/>
            <person name="Nagy L.G."/>
            <person name="Floudas D."/>
            <person name="Copeland A."/>
            <person name="Barry K.W."/>
            <person name="Cichocki N."/>
            <person name="Veneault-Fourrey C."/>
            <person name="LaButti K."/>
            <person name="Lindquist E.A."/>
            <person name="Lipzen A."/>
            <person name="Lundell T."/>
            <person name="Morin E."/>
            <person name="Murat C."/>
            <person name="Riley R."/>
            <person name="Ohm R."/>
            <person name="Sun H."/>
            <person name="Tunlid A."/>
            <person name="Henrissat B."/>
            <person name="Grigoriev I.V."/>
            <person name="Hibbett D.S."/>
            <person name="Martin F."/>
        </authorList>
    </citation>
    <scope>NUCLEOTIDE SEQUENCE [LARGE SCALE GENOMIC DNA]</scope>
    <source>
        <strain evidence="4">MUT 4182</strain>
    </source>
</reference>
<reference evidence="3 4" key="1">
    <citation type="submission" date="2014-04" db="EMBL/GenBank/DDBJ databases">
        <authorList>
            <consortium name="DOE Joint Genome Institute"/>
            <person name="Kuo A."/>
            <person name="Girlanda M."/>
            <person name="Perotto S."/>
            <person name="Kohler A."/>
            <person name="Nagy L.G."/>
            <person name="Floudas D."/>
            <person name="Copeland A."/>
            <person name="Barry K.W."/>
            <person name="Cichocki N."/>
            <person name="Veneault-Fourrey C."/>
            <person name="LaButti K."/>
            <person name="Lindquist E.A."/>
            <person name="Lipzen A."/>
            <person name="Lundell T."/>
            <person name="Morin E."/>
            <person name="Murat C."/>
            <person name="Sun H."/>
            <person name="Tunlid A."/>
            <person name="Henrissat B."/>
            <person name="Grigoriev I.V."/>
            <person name="Hibbett D.S."/>
            <person name="Martin F."/>
            <person name="Nordberg H.P."/>
            <person name="Cantor M.N."/>
            <person name="Hua S.X."/>
        </authorList>
    </citation>
    <scope>NUCLEOTIDE SEQUENCE [LARGE SCALE GENOMIC DNA]</scope>
    <source>
        <strain evidence="3 4">MUT 4182</strain>
    </source>
</reference>
<evidence type="ECO:0000313" key="4">
    <source>
        <dbReference type="Proteomes" id="UP000054248"/>
    </source>
</evidence>
<name>A0A0C3LE85_9AGAM</name>
<evidence type="ECO:0000313" key="3">
    <source>
        <dbReference type="EMBL" id="KIO32248.1"/>
    </source>
</evidence>